<organism evidence="2 3">
    <name type="scientific">Prosthecobacter debontii</name>
    <dbReference type="NCBI Taxonomy" id="48467"/>
    <lineage>
        <taxon>Bacteria</taxon>
        <taxon>Pseudomonadati</taxon>
        <taxon>Verrucomicrobiota</taxon>
        <taxon>Verrucomicrobiia</taxon>
        <taxon>Verrucomicrobiales</taxon>
        <taxon>Verrucomicrobiaceae</taxon>
        <taxon>Prosthecobacter</taxon>
    </lineage>
</organism>
<dbReference type="STRING" id="48467.SAMN02745166_04288"/>
<accession>A0A1T4YUG3</accession>
<keyword evidence="3" id="KW-1185">Reference proteome</keyword>
<proteinExistence type="predicted"/>
<dbReference type="AlphaFoldDB" id="A0A1T4YUG3"/>
<protein>
    <submittedName>
        <fullName evidence="2">Uncharacterized protein</fullName>
    </submittedName>
</protein>
<name>A0A1T4YUG3_9BACT</name>
<dbReference type="RefSeq" id="WP_078815432.1">
    <property type="nucleotide sequence ID" value="NZ_FUYE01000018.1"/>
</dbReference>
<feature type="signal peptide" evidence="1">
    <location>
        <begin position="1"/>
        <end position="22"/>
    </location>
</feature>
<feature type="chain" id="PRO_5013114989" evidence="1">
    <location>
        <begin position="23"/>
        <end position="172"/>
    </location>
</feature>
<dbReference type="Proteomes" id="UP000190774">
    <property type="component" value="Unassembled WGS sequence"/>
</dbReference>
<dbReference type="EMBL" id="FUYE01000018">
    <property type="protein sequence ID" value="SKB05497.1"/>
    <property type="molecule type" value="Genomic_DNA"/>
</dbReference>
<evidence type="ECO:0000256" key="1">
    <source>
        <dbReference type="SAM" id="SignalP"/>
    </source>
</evidence>
<gene>
    <name evidence="2" type="ORF">SAMN02745166_04288</name>
</gene>
<sequence length="172" mass="19496">MNILKIVILSFLVMAFSASCTKIDQEPDHDPFQDCFDIPRPSFLVRGEQEIRSNPDYRDFRYNGKFAGCADHFSDLCKLLGLTQAKAEKTYVMHPPDNAADWWDAPNYVEQLREQSKNLGLFYVKGFTDPQNPGRGVIARVYRGNIYLTKVGVSSSKWGVKERHVTDGVSGN</sequence>
<evidence type="ECO:0000313" key="3">
    <source>
        <dbReference type="Proteomes" id="UP000190774"/>
    </source>
</evidence>
<evidence type="ECO:0000313" key="2">
    <source>
        <dbReference type="EMBL" id="SKB05497.1"/>
    </source>
</evidence>
<keyword evidence="1" id="KW-0732">Signal</keyword>
<reference evidence="3" key="1">
    <citation type="submission" date="2017-02" db="EMBL/GenBank/DDBJ databases">
        <authorList>
            <person name="Varghese N."/>
            <person name="Submissions S."/>
        </authorList>
    </citation>
    <scope>NUCLEOTIDE SEQUENCE [LARGE SCALE GENOMIC DNA]</scope>
    <source>
        <strain evidence="3">ATCC 700200</strain>
    </source>
</reference>
<dbReference type="PROSITE" id="PS51257">
    <property type="entry name" value="PROKAR_LIPOPROTEIN"/>
    <property type="match status" value="1"/>
</dbReference>